<evidence type="ECO:0000313" key="1">
    <source>
        <dbReference type="EMBL" id="QKQ26219.1"/>
    </source>
</evidence>
<dbReference type="EMBL" id="CP054491">
    <property type="protein sequence ID" value="QKQ26219.1"/>
    <property type="molecule type" value="Genomic_DNA"/>
</dbReference>
<gene>
    <name evidence="1" type="ORF">HUE57_07920</name>
</gene>
<dbReference type="KEGG" id="rev:HUE57_07920"/>
<dbReference type="Pfam" id="PF13469">
    <property type="entry name" value="Sulfotransfer_3"/>
    <property type="match status" value="1"/>
</dbReference>
<dbReference type="GO" id="GO:0016740">
    <property type="term" value="F:transferase activity"/>
    <property type="evidence" value="ECO:0007669"/>
    <property type="project" value="UniProtKB-KW"/>
</dbReference>
<keyword evidence="1" id="KW-0808">Transferase</keyword>
<dbReference type="RefSeq" id="WP_174672989.1">
    <property type="nucleotide sequence ID" value="NZ_CP054491.1"/>
</dbReference>
<keyword evidence="2" id="KW-1185">Reference proteome</keyword>
<reference evidence="1 2" key="1">
    <citation type="submission" date="2020-05" db="EMBL/GenBank/DDBJ databases">
        <title>Horizontal transmission and recombination maintain forever young bacterial symbiont genomes.</title>
        <authorList>
            <person name="Russell S.L."/>
            <person name="Pepper-Tunick E."/>
            <person name="Svedberg J."/>
            <person name="Byrne A."/>
            <person name="Ruelas Castillo J."/>
            <person name="Vollmers C."/>
            <person name="Beinart R.A."/>
            <person name="Corbett-Detig R."/>
        </authorList>
    </citation>
    <scope>NUCLEOTIDE SEQUENCE [LARGE SCALE GENOMIC DNA]</scope>
    <source>
        <strain evidence="1">Santa_Monica_outfall</strain>
    </source>
</reference>
<dbReference type="Proteomes" id="UP000509658">
    <property type="component" value="Chromosome"/>
</dbReference>
<organism evidence="1 2">
    <name type="scientific">Candidatus Reidiella endopervernicosa</name>
    <dbReference type="NCBI Taxonomy" id="2738883"/>
    <lineage>
        <taxon>Bacteria</taxon>
        <taxon>Pseudomonadati</taxon>
        <taxon>Pseudomonadota</taxon>
        <taxon>Gammaproteobacteria</taxon>
        <taxon>Candidatus Reidiella</taxon>
    </lineage>
</organism>
<dbReference type="AlphaFoldDB" id="A0A6N0HV40"/>
<dbReference type="SUPFAM" id="SSF52540">
    <property type="entry name" value="P-loop containing nucleoside triphosphate hydrolases"/>
    <property type="match status" value="1"/>
</dbReference>
<protein>
    <submittedName>
        <fullName evidence="1">Sulfotransferase</fullName>
    </submittedName>
</protein>
<proteinExistence type="predicted"/>
<dbReference type="Gene3D" id="3.40.50.300">
    <property type="entry name" value="P-loop containing nucleotide triphosphate hydrolases"/>
    <property type="match status" value="1"/>
</dbReference>
<evidence type="ECO:0000313" key="2">
    <source>
        <dbReference type="Proteomes" id="UP000509658"/>
    </source>
</evidence>
<name>A0A6N0HV40_9GAMM</name>
<sequence>MFNKVVLITGMPRSGTSWLGQIVDSSPDVAYRLEPLFSYRYKNIINKESDALSINRFLKSIYLTTDEFICQTESRSIGRYPSYHKNESPSVLAIKTTRHHELLSKYLRCIDDLEVVSIVRHPCAVINSWISTDKEFKDKGCSVAIDWKSGVCRKDGIGESWGLMTG</sequence>
<accession>A0A6N0HV40</accession>
<dbReference type="InterPro" id="IPR027417">
    <property type="entry name" value="P-loop_NTPase"/>
</dbReference>